<accession>A0A455T1S8</accession>
<dbReference type="EMBL" id="AP019377">
    <property type="protein sequence ID" value="BBH93848.1"/>
    <property type="molecule type" value="Genomic_DNA"/>
</dbReference>
<name>A0A455T1S8_9CHLR</name>
<evidence type="ECO:0000313" key="1">
    <source>
        <dbReference type="EMBL" id="BBH93848.1"/>
    </source>
</evidence>
<dbReference type="AlphaFoldDB" id="A0A455T1S8"/>
<evidence type="ECO:0008006" key="2">
    <source>
        <dbReference type="Google" id="ProtNLM"/>
    </source>
</evidence>
<proteinExistence type="predicted"/>
<protein>
    <recommendedName>
        <fullName evidence="2">YbjN domain-containing protein</fullName>
    </recommendedName>
</protein>
<gene>
    <name evidence="1" type="ORF">KTA_20470</name>
</gene>
<sequence>MATVEPFSHTMIETFLRSQNLRFLRDEDNDFLVQFSYDPDCACELNFYLTAQGEQREIYGLLCSSDQRFGRDRWEQALALCNDWNRERRWPKSFVRSRERNGVEQLEICLDMYIDLEPGIHPELFRQLTMTFIGASFSFWRWLHQEKHFY</sequence>
<dbReference type="InterPro" id="IPR019660">
    <property type="entry name" value="Put_sensory_transdc_reg_YbjN"/>
</dbReference>
<dbReference type="Pfam" id="PF10722">
    <property type="entry name" value="YbjN"/>
    <property type="match status" value="1"/>
</dbReference>
<reference evidence="1" key="1">
    <citation type="submission" date="2018-12" db="EMBL/GenBank/DDBJ databases">
        <title>Novel natural products biosynthetic potential of the class Ktedonobacteria.</title>
        <authorList>
            <person name="Zheng Y."/>
            <person name="Saitou A."/>
            <person name="Wang C.M."/>
            <person name="Toyoda A."/>
            <person name="Minakuchi Y."/>
            <person name="Sekiguchi Y."/>
            <person name="Ueda K."/>
            <person name="Takano H."/>
            <person name="Sakai Y."/>
            <person name="Yokota A."/>
            <person name="Yabe S."/>
        </authorList>
    </citation>
    <scope>NUCLEOTIDE SEQUENCE</scope>
    <source>
        <strain evidence="1">A3-2</strain>
    </source>
</reference>
<organism evidence="1">
    <name type="scientific">Thermogemmatispora argillosa</name>
    <dbReference type="NCBI Taxonomy" id="2045280"/>
    <lineage>
        <taxon>Bacteria</taxon>
        <taxon>Bacillati</taxon>
        <taxon>Chloroflexota</taxon>
        <taxon>Ktedonobacteria</taxon>
        <taxon>Thermogemmatisporales</taxon>
        <taxon>Thermogemmatisporaceae</taxon>
        <taxon>Thermogemmatispora</taxon>
    </lineage>
</organism>